<protein>
    <submittedName>
        <fullName evidence="1">Uncharacterized protein</fullName>
    </submittedName>
</protein>
<dbReference type="EMBL" id="CABITT030000006">
    <property type="protein sequence ID" value="VVB09322.1"/>
    <property type="molecule type" value="Genomic_DNA"/>
</dbReference>
<dbReference type="OrthoDB" id="601557at2759"/>
<organism evidence="1 2">
    <name type="scientific">Arabis nemorensis</name>
    <dbReference type="NCBI Taxonomy" id="586526"/>
    <lineage>
        <taxon>Eukaryota</taxon>
        <taxon>Viridiplantae</taxon>
        <taxon>Streptophyta</taxon>
        <taxon>Embryophyta</taxon>
        <taxon>Tracheophyta</taxon>
        <taxon>Spermatophyta</taxon>
        <taxon>Magnoliopsida</taxon>
        <taxon>eudicotyledons</taxon>
        <taxon>Gunneridae</taxon>
        <taxon>Pentapetalae</taxon>
        <taxon>rosids</taxon>
        <taxon>malvids</taxon>
        <taxon>Brassicales</taxon>
        <taxon>Brassicaceae</taxon>
        <taxon>Arabideae</taxon>
        <taxon>Arabis</taxon>
    </lineage>
</organism>
<evidence type="ECO:0000313" key="1">
    <source>
        <dbReference type="EMBL" id="VVB09322.1"/>
    </source>
</evidence>
<name>A0A565C6U7_9BRAS</name>
<dbReference type="AlphaFoldDB" id="A0A565C6U7"/>
<proteinExistence type="predicted"/>
<evidence type="ECO:0000313" key="2">
    <source>
        <dbReference type="Proteomes" id="UP000489600"/>
    </source>
</evidence>
<accession>A0A565C6U7</accession>
<sequence length="210" mass="24044">MSMNLQDHKGLTPPMSLNLQDHKGLTPPMSLNLQDHQILTSPMSLDLPDHHQTQSLNPSQFSLFMYNHGDATLSQIPLSAASNFYQSASTQFTNYSAEQESGLKNHLMHQELNGFDQNMCMSDMINSNNFQHPCVSNTQDYLQESVNKYELNQLMQHEMYGYDQNMYTSDITNRNFQHSCLSNTVSDQFCSNFQNPYGNTSFPQDFQDMS</sequence>
<dbReference type="Proteomes" id="UP000489600">
    <property type="component" value="Unassembled WGS sequence"/>
</dbReference>
<keyword evidence="2" id="KW-1185">Reference proteome</keyword>
<gene>
    <name evidence="1" type="ORF">ANE_LOCUS19766</name>
</gene>
<comment type="caution">
    <text evidence="1">The sequence shown here is derived from an EMBL/GenBank/DDBJ whole genome shotgun (WGS) entry which is preliminary data.</text>
</comment>
<reference evidence="1" key="1">
    <citation type="submission" date="2019-07" db="EMBL/GenBank/DDBJ databases">
        <authorList>
            <person name="Dittberner H."/>
        </authorList>
    </citation>
    <scope>NUCLEOTIDE SEQUENCE [LARGE SCALE GENOMIC DNA]</scope>
</reference>